<evidence type="ECO:0000256" key="5">
    <source>
        <dbReference type="ARBA" id="ARBA00023136"/>
    </source>
</evidence>
<name>A0A438EUA7_VITVI</name>
<keyword evidence="5" id="KW-0472">Membrane</keyword>
<organism evidence="7 8">
    <name type="scientific">Vitis vinifera</name>
    <name type="common">Grape</name>
    <dbReference type="NCBI Taxonomy" id="29760"/>
    <lineage>
        <taxon>Eukaryota</taxon>
        <taxon>Viridiplantae</taxon>
        <taxon>Streptophyta</taxon>
        <taxon>Embryophyta</taxon>
        <taxon>Tracheophyta</taxon>
        <taxon>Spermatophyta</taxon>
        <taxon>Magnoliopsida</taxon>
        <taxon>eudicotyledons</taxon>
        <taxon>Gunneridae</taxon>
        <taxon>Pentapetalae</taxon>
        <taxon>rosids</taxon>
        <taxon>Vitales</taxon>
        <taxon>Vitaceae</taxon>
        <taxon>Viteae</taxon>
        <taxon>Vitis</taxon>
    </lineage>
</organism>
<dbReference type="InterPro" id="IPR032675">
    <property type="entry name" value="LRR_dom_sf"/>
</dbReference>
<reference evidence="7 8" key="1">
    <citation type="journal article" date="2018" name="PLoS Genet.">
        <title>Population sequencing reveals clonal diversity and ancestral inbreeding in the grapevine cultivar Chardonnay.</title>
        <authorList>
            <person name="Roach M.J."/>
            <person name="Johnson D.L."/>
            <person name="Bohlmann J."/>
            <person name="van Vuuren H.J."/>
            <person name="Jones S.J."/>
            <person name="Pretorius I.S."/>
            <person name="Schmidt S.A."/>
            <person name="Borneman A.R."/>
        </authorList>
    </citation>
    <scope>NUCLEOTIDE SEQUENCE [LARGE SCALE GENOMIC DNA]</scope>
    <source>
        <strain evidence="8">cv. Chardonnay</strain>
        <tissue evidence="7">Leaf</tissue>
    </source>
</reference>
<comment type="caution">
    <text evidence="7">The sequence shown here is derived from an EMBL/GenBank/DDBJ whole genome shotgun (WGS) entry which is preliminary data.</text>
</comment>
<dbReference type="FunFam" id="3.80.10.10:FF:000041">
    <property type="entry name" value="LRR receptor-like serine/threonine-protein kinase ERECTA"/>
    <property type="match status" value="1"/>
</dbReference>
<keyword evidence="7" id="KW-0418">Kinase</keyword>
<protein>
    <submittedName>
        <fullName evidence="7">Putative inactive leucine-rich repeat receptor kinase XIAO</fullName>
    </submittedName>
</protein>
<keyword evidence="7" id="KW-0675">Receptor</keyword>
<evidence type="ECO:0000313" key="8">
    <source>
        <dbReference type="Proteomes" id="UP000288805"/>
    </source>
</evidence>
<dbReference type="GO" id="GO:0016301">
    <property type="term" value="F:kinase activity"/>
    <property type="evidence" value="ECO:0007669"/>
    <property type="project" value="UniProtKB-KW"/>
</dbReference>
<dbReference type="Pfam" id="PF13855">
    <property type="entry name" value="LRR_8"/>
    <property type="match status" value="1"/>
</dbReference>
<gene>
    <name evidence="7" type="primary">XIAO_8</name>
    <name evidence="7" type="ORF">CK203_075449</name>
</gene>
<dbReference type="PANTHER" id="PTHR48065">
    <property type="entry name" value="OS10G0469600 PROTEIN"/>
    <property type="match status" value="1"/>
</dbReference>
<evidence type="ECO:0000256" key="2">
    <source>
        <dbReference type="ARBA" id="ARBA00022614"/>
    </source>
</evidence>
<dbReference type="EMBL" id="QGNW01001184">
    <property type="protein sequence ID" value="RVW51283.1"/>
    <property type="molecule type" value="Genomic_DNA"/>
</dbReference>
<dbReference type="Pfam" id="PF00560">
    <property type="entry name" value="LRR_1"/>
    <property type="match status" value="2"/>
</dbReference>
<dbReference type="Proteomes" id="UP000288805">
    <property type="component" value="Unassembled WGS sequence"/>
</dbReference>
<keyword evidence="4" id="KW-0677">Repeat</keyword>
<dbReference type="AlphaFoldDB" id="A0A438EUA7"/>
<keyword evidence="6" id="KW-0325">Glycoprotein</keyword>
<comment type="subcellular location">
    <subcellularLocation>
        <location evidence="1">Membrane</location>
    </subcellularLocation>
</comment>
<evidence type="ECO:0000256" key="3">
    <source>
        <dbReference type="ARBA" id="ARBA00022729"/>
    </source>
</evidence>
<dbReference type="SUPFAM" id="SSF52058">
    <property type="entry name" value="L domain-like"/>
    <property type="match status" value="1"/>
</dbReference>
<accession>A0A438EUA7</accession>
<keyword evidence="3" id="KW-0732">Signal</keyword>
<sequence>MSSLQKVNLSHNQLKSDISVLRWPQGLSSLDLHSNQLYGSLYTILNNTSSFLEAIDVSGNQISGGIPEFSEGSSLKSLNIAANKIAGHIPNSISDLIELEKLDISRNQITGTIPTSLGLLLKIQWLDVSINRLTGKIQKLCWELKA</sequence>
<evidence type="ECO:0000256" key="4">
    <source>
        <dbReference type="ARBA" id="ARBA00022737"/>
    </source>
</evidence>
<evidence type="ECO:0000313" key="7">
    <source>
        <dbReference type="EMBL" id="RVW51283.1"/>
    </source>
</evidence>
<evidence type="ECO:0000256" key="6">
    <source>
        <dbReference type="ARBA" id="ARBA00023180"/>
    </source>
</evidence>
<keyword evidence="7" id="KW-0808">Transferase</keyword>
<dbReference type="InterPro" id="IPR001611">
    <property type="entry name" value="Leu-rich_rpt"/>
</dbReference>
<dbReference type="PANTHER" id="PTHR48065:SF75">
    <property type="entry name" value="LEUCINE-RICH REPEAT-CONTAINING N-TERMINAL PLANT-TYPE DOMAIN-CONTAINING PROTEIN"/>
    <property type="match status" value="1"/>
</dbReference>
<dbReference type="Gene3D" id="3.80.10.10">
    <property type="entry name" value="Ribonuclease Inhibitor"/>
    <property type="match status" value="1"/>
</dbReference>
<keyword evidence="2" id="KW-0433">Leucine-rich repeat</keyword>
<dbReference type="GO" id="GO:0016020">
    <property type="term" value="C:membrane"/>
    <property type="evidence" value="ECO:0007669"/>
    <property type="project" value="UniProtKB-SubCell"/>
</dbReference>
<proteinExistence type="predicted"/>
<evidence type="ECO:0000256" key="1">
    <source>
        <dbReference type="ARBA" id="ARBA00004370"/>
    </source>
</evidence>